<evidence type="ECO:0000256" key="2">
    <source>
        <dbReference type="ARBA" id="ARBA00022490"/>
    </source>
</evidence>
<dbReference type="SMART" id="SM00451">
    <property type="entry name" value="ZnF_U1"/>
    <property type="match status" value="2"/>
</dbReference>
<dbReference type="Pfam" id="PF12171">
    <property type="entry name" value="zf-C2H2_jaz"/>
    <property type="match status" value="1"/>
</dbReference>
<evidence type="ECO:0000259" key="11">
    <source>
        <dbReference type="PROSITE" id="PS50157"/>
    </source>
</evidence>
<name>A0ABQ9IZX5_9CUCU</name>
<evidence type="ECO:0000256" key="4">
    <source>
        <dbReference type="ARBA" id="ARBA00022723"/>
    </source>
</evidence>
<organism evidence="12 13">
    <name type="scientific">Molorchus minor</name>
    <dbReference type="NCBI Taxonomy" id="1323400"/>
    <lineage>
        <taxon>Eukaryota</taxon>
        <taxon>Metazoa</taxon>
        <taxon>Ecdysozoa</taxon>
        <taxon>Arthropoda</taxon>
        <taxon>Hexapoda</taxon>
        <taxon>Insecta</taxon>
        <taxon>Pterygota</taxon>
        <taxon>Neoptera</taxon>
        <taxon>Endopterygota</taxon>
        <taxon>Coleoptera</taxon>
        <taxon>Polyphaga</taxon>
        <taxon>Cucujiformia</taxon>
        <taxon>Chrysomeloidea</taxon>
        <taxon>Cerambycidae</taxon>
        <taxon>Lamiinae</taxon>
        <taxon>Monochamini</taxon>
        <taxon>Molorchus</taxon>
    </lineage>
</organism>
<dbReference type="InterPro" id="IPR041661">
    <property type="entry name" value="ZN622/Rei1/Reh1_Znf-C2H2"/>
</dbReference>
<protein>
    <recommendedName>
        <fullName evidence="11">C2H2-type domain-containing protein</fullName>
    </recommendedName>
</protein>
<evidence type="ECO:0000256" key="10">
    <source>
        <dbReference type="SAM" id="MobiDB-lite"/>
    </source>
</evidence>
<keyword evidence="3" id="KW-0690">Ribosome biogenesis</keyword>
<keyword evidence="6 9" id="KW-0863">Zinc-finger</keyword>
<evidence type="ECO:0000256" key="1">
    <source>
        <dbReference type="ARBA" id="ARBA00004496"/>
    </source>
</evidence>
<evidence type="ECO:0000256" key="9">
    <source>
        <dbReference type="PROSITE-ProRule" id="PRU00042"/>
    </source>
</evidence>
<feature type="region of interest" description="Disordered" evidence="10">
    <location>
        <begin position="89"/>
        <end position="124"/>
    </location>
</feature>
<dbReference type="PROSITE" id="PS00028">
    <property type="entry name" value="ZINC_FINGER_C2H2_1"/>
    <property type="match status" value="2"/>
</dbReference>
<dbReference type="Proteomes" id="UP001162164">
    <property type="component" value="Unassembled WGS sequence"/>
</dbReference>
<dbReference type="PANTHER" id="PTHR13182">
    <property type="entry name" value="ZINC FINGER PROTEIN 622"/>
    <property type="match status" value="1"/>
</dbReference>
<evidence type="ECO:0000313" key="12">
    <source>
        <dbReference type="EMBL" id="KAJ8969985.1"/>
    </source>
</evidence>
<evidence type="ECO:0000256" key="7">
    <source>
        <dbReference type="ARBA" id="ARBA00022833"/>
    </source>
</evidence>
<evidence type="ECO:0000256" key="5">
    <source>
        <dbReference type="ARBA" id="ARBA00022737"/>
    </source>
</evidence>
<feature type="domain" description="C2H2-type" evidence="11">
    <location>
        <begin position="73"/>
        <end position="102"/>
    </location>
</feature>
<dbReference type="SMART" id="SM00355">
    <property type="entry name" value="ZnF_C2H2"/>
    <property type="match status" value="3"/>
</dbReference>
<dbReference type="InterPro" id="IPR036236">
    <property type="entry name" value="Znf_C2H2_sf"/>
</dbReference>
<dbReference type="InterPro" id="IPR013087">
    <property type="entry name" value="Znf_C2H2_type"/>
</dbReference>
<dbReference type="InterPro" id="IPR003604">
    <property type="entry name" value="Matrin/U1-like-C_Znf_C2H2"/>
</dbReference>
<dbReference type="SUPFAM" id="SSF57667">
    <property type="entry name" value="beta-beta-alpha zinc fingers"/>
    <property type="match status" value="2"/>
</dbReference>
<reference evidence="12" key="1">
    <citation type="journal article" date="2023" name="Insect Mol. Biol.">
        <title>Genome sequencing provides insights into the evolution of gene families encoding plant cell wall-degrading enzymes in longhorned beetles.</title>
        <authorList>
            <person name="Shin N.R."/>
            <person name="Okamura Y."/>
            <person name="Kirsch R."/>
            <person name="Pauchet Y."/>
        </authorList>
    </citation>
    <scope>NUCLEOTIDE SEQUENCE</scope>
    <source>
        <strain evidence="12">MMC_N1</strain>
    </source>
</reference>
<keyword evidence="5" id="KW-0677">Repeat</keyword>
<dbReference type="EMBL" id="JAPWTJ010001683">
    <property type="protein sequence ID" value="KAJ8969985.1"/>
    <property type="molecule type" value="Genomic_DNA"/>
</dbReference>
<keyword evidence="4" id="KW-0479">Metal-binding</keyword>
<sequence length="363" mass="42036">MSTDHKKESFTCITCRVAFKDADTQRLHYKTDWHRYNLKRKVAELPSVTAEEFQRRVLNQRNAEEIMKQDKSVYCSVCHKAFGNKNAFDNHLNSKKHKDNEKNNLNEGEAISVPSTQKDNAGKMDIGKEDFEEVDSDEWEDDTENPIDNNDCLFCLHHSHNFIKNLEHMTIAHSFFIPDIEYCTDLNGLLRYLGFMCLWCNEKGKTFHSADAARKHMIDKGHCKMIHEGIVLAEYADYYDYSSSYPDAANEDMNADEEVDPNELDGSDYQLVLPSGVTIGHRSLMKYYKQSNNPNKAVVPAQNKKLHKVLAQYRALGWSATQQEAAARRAKDIHFIKRVQAKYNLKMGMKNNKILQKHYRVQL</sequence>
<accession>A0ABQ9IZX5</accession>
<evidence type="ECO:0000313" key="13">
    <source>
        <dbReference type="Proteomes" id="UP001162164"/>
    </source>
</evidence>
<keyword evidence="13" id="KW-1185">Reference proteome</keyword>
<keyword evidence="7" id="KW-0862">Zinc</keyword>
<dbReference type="Pfam" id="PF12756">
    <property type="entry name" value="zf-C2H2_2"/>
    <property type="match status" value="1"/>
</dbReference>
<dbReference type="PANTHER" id="PTHR13182:SF8">
    <property type="entry name" value="CYTOPLASMIC 60S SUBUNIT BIOGENESIS FACTOR ZNF622"/>
    <property type="match status" value="1"/>
</dbReference>
<comment type="subcellular location">
    <subcellularLocation>
        <location evidence="1">Cytoplasm</location>
    </subcellularLocation>
</comment>
<gene>
    <name evidence="12" type="ORF">NQ317_007032</name>
</gene>
<evidence type="ECO:0000256" key="3">
    <source>
        <dbReference type="ARBA" id="ARBA00022517"/>
    </source>
</evidence>
<evidence type="ECO:0000256" key="8">
    <source>
        <dbReference type="ARBA" id="ARBA00034126"/>
    </source>
</evidence>
<dbReference type="InterPro" id="IPR040025">
    <property type="entry name" value="Znf622/Rei1/Reh1"/>
</dbReference>
<comment type="caution">
    <text evidence="12">The sequence shown here is derived from an EMBL/GenBank/DDBJ whole genome shotgun (WGS) entry which is preliminary data.</text>
</comment>
<dbReference type="InterPro" id="IPR022755">
    <property type="entry name" value="Znf_C2H2_jaz"/>
</dbReference>
<proteinExistence type="inferred from homology"/>
<comment type="similarity">
    <text evidence="8">Belongs to the REI1 family.</text>
</comment>
<dbReference type="PROSITE" id="PS50157">
    <property type="entry name" value="ZINC_FINGER_C2H2_2"/>
    <property type="match status" value="1"/>
</dbReference>
<evidence type="ECO:0000256" key="6">
    <source>
        <dbReference type="ARBA" id="ARBA00022771"/>
    </source>
</evidence>
<keyword evidence="2" id="KW-0963">Cytoplasm</keyword>
<dbReference type="Gene3D" id="3.30.160.60">
    <property type="entry name" value="Classic Zinc Finger"/>
    <property type="match status" value="1"/>
</dbReference>